<dbReference type="SUPFAM" id="SSF75304">
    <property type="entry name" value="Amidase signature (AS) enzymes"/>
    <property type="match status" value="1"/>
</dbReference>
<evidence type="ECO:0000259" key="6">
    <source>
        <dbReference type="Pfam" id="PF01425"/>
    </source>
</evidence>
<comment type="similarity">
    <text evidence="2">Belongs to the amidase family.</text>
</comment>
<evidence type="ECO:0000313" key="7">
    <source>
        <dbReference type="EMBL" id="KAK8053058.1"/>
    </source>
</evidence>
<evidence type="ECO:0000256" key="2">
    <source>
        <dbReference type="ARBA" id="ARBA00009199"/>
    </source>
</evidence>
<protein>
    <recommendedName>
        <fullName evidence="3">amidase</fullName>
        <ecNumber evidence="3">3.5.1.4</ecNumber>
    </recommendedName>
</protein>
<keyword evidence="4" id="KW-0378">Hydrolase</keyword>
<dbReference type="Proteomes" id="UP001446871">
    <property type="component" value="Unassembled WGS sequence"/>
</dbReference>
<dbReference type="InterPro" id="IPR023631">
    <property type="entry name" value="Amidase_dom"/>
</dbReference>
<name>A0ABR1U529_9PEZI</name>
<evidence type="ECO:0000256" key="3">
    <source>
        <dbReference type="ARBA" id="ARBA00012922"/>
    </source>
</evidence>
<dbReference type="InterPro" id="IPR020556">
    <property type="entry name" value="Amidase_CS"/>
</dbReference>
<evidence type="ECO:0000256" key="1">
    <source>
        <dbReference type="ARBA" id="ARBA00001311"/>
    </source>
</evidence>
<accession>A0ABR1U529</accession>
<dbReference type="PANTHER" id="PTHR46072">
    <property type="entry name" value="AMIDASE-RELATED-RELATED"/>
    <property type="match status" value="1"/>
</dbReference>
<evidence type="ECO:0000313" key="8">
    <source>
        <dbReference type="Proteomes" id="UP001446871"/>
    </source>
</evidence>
<dbReference type="EC" id="3.5.1.4" evidence="3"/>
<reference evidence="7 8" key="1">
    <citation type="submission" date="2023-01" db="EMBL/GenBank/DDBJ databases">
        <title>Analysis of 21 Apiospora genomes using comparative genomics revels a genus with tremendous synthesis potential of carbohydrate active enzymes and secondary metabolites.</title>
        <authorList>
            <person name="Sorensen T."/>
        </authorList>
    </citation>
    <scope>NUCLEOTIDE SEQUENCE [LARGE SCALE GENOMIC DNA]</scope>
    <source>
        <strain evidence="7 8">CBS 83171</strain>
    </source>
</reference>
<dbReference type="PANTHER" id="PTHR46072:SF2">
    <property type="entry name" value="AMIDASE (EUROFUNG)"/>
    <property type="match status" value="1"/>
</dbReference>
<comment type="caution">
    <text evidence="7">The sequence shown here is derived from an EMBL/GenBank/DDBJ whole genome shotgun (WGS) entry which is preliminary data.</text>
</comment>
<organism evidence="7 8">
    <name type="scientific">Apiospora saccharicola</name>
    <dbReference type="NCBI Taxonomy" id="335842"/>
    <lineage>
        <taxon>Eukaryota</taxon>
        <taxon>Fungi</taxon>
        <taxon>Dikarya</taxon>
        <taxon>Ascomycota</taxon>
        <taxon>Pezizomycotina</taxon>
        <taxon>Sordariomycetes</taxon>
        <taxon>Xylariomycetidae</taxon>
        <taxon>Amphisphaeriales</taxon>
        <taxon>Apiosporaceae</taxon>
        <taxon>Apiospora</taxon>
    </lineage>
</organism>
<dbReference type="Pfam" id="PF01425">
    <property type="entry name" value="Amidase"/>
    <property type="match status" value="1"/>
</dbReference>
<dbReference type="InterPro" id="IPR036928">
    <property type="entry name" value="AS_sf"/>
</dbReference>
<dbReference type="Gene3D" id="3.90.1300.10">
    <property type="entry name" value="Amidase signature (AS) domain"/>
    <property type="match status" value="1"/>
</dbReference>
<keyword evidence="8" id="KW-1185">Reference proteome</keyword>
<dbReference type="PROSITE" id="PS00571">
    <property type="entry name" value="AMIDASES"/>
    <property type="match status" value="1"/>
</dbReference>
<sequence>MHRPGMNPHNRLLSPGGSSGGEGSLLASRGSVIGMGTDMGGSIRVPSAYNQLFGLKPSSGRFSYRDLNSSLDGKPVVPSVAGPMSATLENVVHIAQLLISTEGWRRDPGLVPLPWRAPVLDQVRADAATPGKGLCFATFPGRGDDGIMRLHPPVARGVAMAVRAAREVGHRVIDWTPPSHMEAAMLYGGLCFPTLYDIEDALELSGEPMVAPAQALMKQVGEYKPKDFREYYELNKKMKKYQQDYADYWESTKDLTRTGRPVDGIIVPVTASAAVRHNSFYAFTYSIVYNVLDYSSLTVPVTFADKSIDVADPHDAPRSPIDEASWIPYDADVYHGAPVGVQIVGRRLEEEKVLALGEVLSNALKTIGAK</sequence>
<proteinExistence type="inferred from homology"/>
<dbReference type="EMBL" id="JAQQWM010000008">
    <property type="protein sequence ID" value="KAK8053058.1"/>
    <property type="molecule type" value="Genomic_DNA"/>
</dbReference>
<feature type="domain" description="Amidase" evidence="6">
    <location>
        <begin position="6"/>
        <end position="354"/>
    </location>
</feature>
<comment type="catalytic activity">
    <reaction evidence="1">
        <text>a monocarboxylic acid amide + H2O = a monocarboxylate + NH4(+)</text>
        <dbReference type="Rhea" id="RHEA:12020"/>
        <dbReference type="ChEBI" id="CHEBI:15377"/>
        <dbReference type="ChEBI" id="CHEBI:28938"/>
        <dbReference type="ChEBI" id="CHEBI:35757"/>
        <dbReference type="ChEBI" id="CHEBI:83628"/>
        <dbReference type="EC" id="3.5.1.4"/>
    </reaction>
</comment>
<feature type="region of interest" description="Disordered" evidence="5">
    <location>
        <begin position="1"/>
        <end position="25"/>
    </location>
</feature>
<evidence type="ECO:0000256" key="4">
    <source>
        <dbReference type="ARBA" id="ARBA00022801"/>
    </source>
</evidence>
<gene>
    <name evidence="7" type="ORF">PG996_012359</name>
</gene>
<evidence type="ECO:0000256" key="5">
    <source>
        <dbReference type="SAM" id="MobiDB-lite"/>
    </source>
</evidence>